<evidence type="ECO:0000313" key="1">
    <source>
        <dbReference type="EMBL" id="VDP22909.1"/>
    </source>
</evidence>
<reference evidence="1 2" key="1">
    <citation type="submission" date="2018-11" db="EMBL/GenBank/DDBJ databases">
        <authorList>
            <consortium name="Pathogen Informatics"/>
        </authorList>
    </citation>
    <scope>NUCLEOTIDE SEQUENCE [LARGE SCALE GENOMIC DNA]</scope>
    <source>
        <strain evidence="1 2">Zambia</strain>
    </source>
</reference>
<organism evidence="1 2">
    <name type="scientific">Schistosoma margrebowiei</name>
    <dbReference type="NCBI Taxonomy" id="48269"/>
    <lineage>
        <taxon>Eukaryota</taxon>
        <taxon>Metazoa</taxon>
        <taxon>Spiralia</taxon>
        <taxon>Lophotrochozoa</taxon>
        <taxon>Platyhelminthes</taxon>
        <taxon>Trematoda</taxon>
        <taxon>Digenea</taxon>
        <taxon>Strigeidida</taxon>
        <taxon>Schistosomatoidea</taxon>
        <taxon>Schistosomatidae</taxon>
        <taxon>Schistosoma</taxon>
    </lineage>
</organism>
<dbReference type="AlphaFoldDB" id="A0A183MM05"/>
<evidence type="ECO:0000313" key="2">
    <source>
        <dbReference type="Proteomes" id="UP000277204"/>
    </source>
</evidence>
<gene>
    <name evidence="1" type="ORF">SMRZ_LOCUS17080</name>
</gene>
<proteinExistence type="predicted"/>
<name>A0A183MM05_9TREM</name>
<keyword evidence="2" id="KW-1185">Reference proteome</keyword>
<dbReference type="EMBL" id="UZAI01017284">
    <property type="protein sequence ID" value="VDP22909.1"/>
    <property type="molecule type" value="Genomic_DNA"/>
</dbReference>
<sequence>MVVRGSQQETLEPGFVLLGTRQQGSPVILRELVQGFPLTTSNHHLHFILFNTVKLNRYLIYGLRFFIIKQCDETIFSHSCILLNTILQRMDCKETHESYVTNIVIIILIHCVFNII</sequence>
<dbReference type="Proteomes" id="UP000277204">
    <property type="component" value="Unassembled WGS sequence"/>
</dbReference>
<protein>
    <submittedName>
        <fullName evidence="1">Uncharacterized protein</fullName>
    </submittedName>
</protein>
<accession>A0A183MM05</accession>